<dbReference type="Proteomes" id="UP001597197">
    <property type="component" value="Unassembled WGS sequence"/>
</dbReference>
<dbReference type="PANTHER" id="PTHR33307">
    <property type="entry name" value="ALPHA-RHAMNOSIDASE (EUROFUNG)"/>
    <property type="match status" value="1"/>
</dbReference>
<evidence type="ECO:0000259" key="6">
    <source>
        <dbReference type="Pfam" id="PF08531"/>
    </source>
</evidence>
<dbReference type="EC" id="3.2.1.40" evidence="2"/>
<keyword evidence="10" id="KW-1185">Reference proteome</keyword>
<dbReference type="Pfam" id="PF05592">
    <property type="entry name" value="Bac_rhamnosid"/>
    <property type="match status" value="1"/>
</dbReference>
<proteinExistence type="predicted"/>
<dbReference type="PANTHER" id="PTHR33307:SF6">
    <property type="entry name" value="ALPHA-RHAMNOSIDASE (EUROFUNG)-RELATED"/>
    <property type="match status" value="1"/>
</dbReference>
<dbReference type="Pfam" id="PF25788">
    <property type="entry name" value="Ig_Rha78A_N"/>
    <property type="match status" value="1"/>
</dbReference>
<dbReference type="InterPro" id="IPR013737">
    <property type="entry name" value="Bac_rhamnosid_N"/>
</dbReference>
<dbReference type="InterPro" id="IPR008902">
    <property type="entry name" value="Rhamnosid_concanavalin"/>
</dbReference>
<dbReference type="Pfam" id="PF17389">
    <property type="entry name" value="Bac_rhamnosid6H"/>
    <property type="match status" value="1"/>
</dbReference>
<dbReference type="Gene3D" id="2.60.120.260">
    <property type="entry name" value="Galactose-binding domain-like"/>
    <property type="match status" value="2"/>
</dbReference>
<comment type="catalytic activity">
    <reaction evidence="1">
        <text>Hydrolysis of terminal non-reducing alpha-L-rhamnose residues in alpha-L-rhamnosides.</text>
        <dbReference type="EC" id="3.2.1.40"/>
    </reaction>
</comment>
<evidence type="ECO:0000259" key="5">
    <source>
        <dbReference type="Pfam" id="PF05592"/>
    </source>
</evidence>
<accession>A0ABW4QYP0</accession>
<dbReference type="InterPro" id="IPR035396">
    <property type="entry name" value="Bac_rhamnosid6H"/>
</dbReference>
<feature type="domain" description="Alpha-L-rhamnosidase concanavalin-like" evidence="5">
    <location>
        <begin position="355"/>
        <end position="465"/>
    </location>
</feature>
<keyword evidence="4" id="KW-0732">Signal</keyword>
<dbReference type="GO" id="GO:0016787">
    <property type="term" value="F:hydrolase activity"/>
    <property type="evidence" value="ECO:0007669"/>
    <property type="project" value="UniProtKB-KW"/>
</dbReference>
<feature type="signal peptide" evidence="4">
    <location>
        <begin position="1"/>
        <end position="29"/>
    </location>
</feature>
<evidence type="ECO:0000259" key="8">
    <source>
        <dbReference type="Pfam" id="PF17390"/>
    </source>
</evidence>
<evidence type="ECO:0000256" key="2">
    <source>
        <dbReference type="ARBA" id="ARBA00012652"/>
    </source>
</evidence>
<protein>
    <recommendedName>
        <fullName evidence="2">alpha-L-rhamnosidase</fullName>
        <ecNumber evidence="2">3.2.1.40</ecNumber>
    </recommendedName>
</protein>
<dbReference type="Pfam" id="PF17390">
    <property type="entry name" value="Bac_rhamnosid_C"/>
    <property type="match status" value="1"/>
</dbReference>
<dbReference type="Pfam" id="PF08531">
    <property type="entry name" value="Bac_rhamnosid_N"/>
    <property type="match status" value="1"/>
</dbReference>
<keyword evidence="3 9" id="KW-0378">Hydrolase</keyword>
<feature type="domain" description="Bacterial alpha-L-rhamnosidase N-terminal" evidence="6">
    <location>
        <begin position="177"/>
        <end position="346"/>
    </location>
</feature>
<dbReference type="Gene3D" id="1.50.10.10">
    <property type="match status" value="1"/>
</dbReference>
<name>A0ABW4QYP0_9BACT</name>
<feature type="domain" description="Alpha-L-rhamnosidase C-terminal" evidence="8">
    <location>
        <begin position="800"/>
        <end position="872"/>
    </location>
</feature>
<evidence type="ECO:0000256" key="3">
    <source>
        <dbReference type="ARBA" id="ARBA00022801"/>
    </source>
</evidence>
<dbReference type="InterPro" id="IPR008928">
    <property type="entry name" value="6-hairpin_glycosidase_sf"/>
</dbReference>
<evidence type="ECO:0000256" key="1">
    <source>
        <dbReference type="ARBA" id="ARBA00001445"/>
    </source>
</evidence>
<sequence>MSLLRVPFSKWLKAGLLSISLLGPLAAGAQAPGTPVDLRCEYLTNPLGLDAPRPRLTWRLHDDRRGAVQAAYQLTVGPDSAAVARGAESGWTSGRVLSARQLVAYGGPVLRPFTKYYWRVRAWGGAGAAAASQVASFETGMMSQANWQGTWISDSRDVALRPAPYFRSTFEVPRGLKAARAYIAVAGLYELYINGRKVGNHRLDPMYTRFDRRTLYVTYDVTPYLRPGKNAVGVLLGNGWYNHQSTAVWYFHEAPWRNRPAFCLDLRLTQASGAVTTVTSGLNWKTALSPLVFNSIYTAEHYDARLEQPGWNTAAFDDAKWKPVMPRAAPSARIVAQALQPIRNVEAIPTKAVAKLNDTTYVFDLGRNISGVSQLRAQGPAGTVLRLKHGERRYPDGHVDQSNIDVHYRPTDKSDPFQTDIFTLGGKGEEVFMPSFNYKGFQYVEVTSSRPLALGAGSLTGYFMHSDVAPVGQVKSANPTLDKIWWATNNSYLSNLFGYPTDCPQREKNGWTGDAHIASETGLYNFDGITIYEKWLADHRDEQQPNGVLPSIIPSNGWGYEWGNGPDWTSTIAIIPWNIYLFYGDSKLLADCYGNLKRYVDHIEARSPTGLTDWGLGDWVPVKSKSPVELTSSVYYFTDASILAKAAKLLGHPADHARYAALAQKIRAAINAKYLNRQTNLYGSGVQTELSVPLYWGVVPDELRAKVAANLARRVAADNYHLDVGLLGTKAILGALSDNGQADVAYRLAAQETYPSWGWWMANGATTLYENWPIDAKSDISMNHIMFGEIGAWLYKGLGGIKPDPAQPGFKNVLLTPHFVAGLAHFEASHEGPYGTIRSAWQQHGSAVAYTATVPPNATATLLLPVGAGQAVYEAGQPLVSSRSGIRVGKVVGPLRQYQLAAGTYRLAIR</sequence>
<dbReference type="InterPro" id="IPR008979">
    <property type="entry name" value="Galactose-bd-like_sf"/>
</dbReference>
<feature type="chain" id="PRO_5046715436" description="alpha-L-rhamnosidase" evidence="4">
    <location>
        <begin position="30"/>
        <end position="910"/>
    </location>
</feature>
<dbReference type="InterPro" id="IPR016007">
    <property type="entry name" value="Alpha_rhamnosid"/>
</dbReference>
<dbReference type="PIRSF" id="PIRSF010631">
    <property type="entry name" value="A-rhamnsds"/>
    <property type="match status" value="1"/>
</dbReference>
<dbReference type="SUPFAM" id="SSF48208">
    <property type="entry name" value="Six-hairpin glycosidases"/>
    <property type="match status" value="1"/>
</dbReference>
<dbReference type="InterPro" id="IPR013783">
    <property type="entry name" value="Ig-like_fold"/>
</dbReference>
<dbReference type="RefSeq" id="WP_382316806.1">
    <property type="nucleotide sequence ID" value="NZ_JBHUFD010000018.1"/>
</dbReference>
<dbReference type="Gene3D" id="2.60.40.10">
    <property type="entry name" value="Immunoglobulins"/>
    <property type="match status" value="1"/>
</dbReference>
<dbReference type="InterPro" id="IPR035398">
    <property type="entry name" value="Bac_rhamnosid_C"/>
</dbReference>
<reference evidence="10" key="1">
    <citation type="journal article" date="2019" name="Int. J. Syst. Evol. Microbiol.">
        <title>The Global Catalogue of Microorganisms (GCM) 10K type strain sequencing project: providing services to taxonomists for standard genome sequencing and annotation.</title>
        <authorList>
            <consortium name="The Broad Institute Genomics Platform"/>
            <consortium name="The Broad Institute Genome Sequencing Center for Infectious Disease"/>
            <person name="Wu L."/>
            <person name="Ma J."/>
        </authorList>
    </citation>
    <scope>NUCLEOTIDE SEQUENCE [LARGE SCALE GENOMIC DNA]</scope>
    <source>
        <strain evidence="10">CGMCC 1.15795</strain>
    </source>
</reference>
<gene>
    <name evidence="9" type="ORF">ACFSDX_20040</name>
</gene>
<dbReference type="SUPFAM" id="SSF49785">
    <property type="entry name" value="Galactose-binding domain-like"/>
    <property type="match status" value="1"/>
</dbReference>
<comment type="caution">
    <text evidence="9">The sequence shown here is derived from an EMBL/GenBank/DDBJ whole genome shotgun (WGS) entry which is preliminary data.</text>
</comment>
<evidence type="ECO:0000256" key="4">
    <source>
        <dbReference type="SAM" id="SignalP"/>
    </source>
</evidence>
<evidence type="ECO:0000313" key="9">
    <source>
        <dbReference type="EMBL" id="MFD1874739.1"/>
    </source>
</evidence>
<evidence type="ECO:0000259" key="7">
    <source>
        <dbReference type="Pfam" id="PF17389"/>
    </source>
</evidence>
<dbReference type="InterPro" id="IPR012341">
    <property type="entry name" value="6hp_glycosidase-like_sf"/>
</dbReference>
<feature type="domain" description="Alpha-L-rhamnosidase six-hairpin glycosidase" evidence="7">
    <location>
        <begin position="471"/>
        <end position="796"/>
    </location>
</feature>
<dbReference type="EMBL" id="JBHUFD010000018">
    <property type="protein sequence ID" value="MFD1874739.1"/>
    <property type="molecule type" value="Genomic_DNA"/>
</dbReference>
<organism evidence="9 10">
    <name type="scientific">Hymenobacter bucti</name>
    <dbReference type="NCBI Taxonomy" id="1844114"/>
    <lineage>
        <taxon>Bacteria</taxon>
        <taxon>Pseudomonadati</taxon>
        <taxon>Bacteroidota</taxon>
        <taxon>Cytophagia</taxon>
        <taxon>Cytophagales</taxon>
        <taxon>Hymenobacteraceae</taxon>
        <taxon>Hymenobacter</taxon>
    </lineage>
</organism>
<dbReference type="Gene3D" id="2.60.420.10">
    <property type="entry name" value="Maltose phosphorylase, domain 3"/>
    <property type="match status" value="1"/>
</dbReference>
<evidence type="ECO:0000313" key="10">
    <source>
        <dbReference type="Proteomes" id="UP001597197"/>
    </source>
</evidence>